<evidence type="ECO:0000313" key="2">
    <source>
        <dbReference type="EMBL" id="REG86729.1"/>
    </source>
</evidence>
<reference evidence="2 3" key="1">
    <citation type="submission" date="2018-08" db="EMBL/GenBank/DDBJ databases">
        <title>Genomic Encyclopedia of Type Strains, Phase III (KMG-III): the genomes of soil and plant-associated and newly described type strains.</title>
        <authorList>
            <person name="Whitman W."/>
        </authorList>
    </citation>
    <scope>NUCLEOTIDE SEQUENCE [LARGE SCALE GENOMIC DNA]</scope>
    <source>
        <strain evidence="2 3">CECT 7375</strain>
    </source>
</reference>
<accession>A0A3E0DT40</accession>
<comment type="caution">
    <text evidence="2">The sequence shown here is derived from an EMBL/GenBank/DDBJ whole genome shotgun (WGS) entry which is preliminary data.</text>
</comment>
<organism evidence="2 3">
    <name type="scientific">Marinomonas pollencensis</name>
    <dbReference type="NCBI Taxonomy" id="491954"/>
    <lineage>
        <taxon>Bacteria</taxon>
        <taxon>Pseudomonadati</taxon>
        <taxon>Pseudomonadota</taxon>
        <taxon>Gammaproteobacteria</taxon>
        <taxon>Oceanospirillales</taxon>
        <taxon>Oceanospirillaceae</taxon>
        <taxon>Marinomonas</taxon>
    </lineage>
</organism>
<keyword evidence="3" id="KW-1185">Reference proteome</keyword>
<dbReference type="AlphaFoldDB" id="A0A3E0DT40"/>
<feature type="region of interest" description="Disordered" evidence="1">
    <location>
        <begin position="24"/>
        <end position="55"/>
    </location>
</feature>
<proteinExistence type="predicted"/>
<protein>
    <submittedName>
        <fullName evidence="2">Uncharacterized protein</fullName>
    </submittedName>
</protein>
<evidence type="ECO:0000313" key="3">
    <source>
        <dbReference type="Proteomes" id="UP000256542"/>
    </source>
</evidence>
<dbReference type="Proteomes" id="UP000256542">
    <property type="component" value="Unassembled WGS sequence"/>
</dbReference>
<evidence type="ECO:0000256" key="1">
    <source>
        <dbReference type="SAM" id="MobiDB-lite"/>
    </source>
</evidence>
<name>A0A3E0DT40_9GAMM</name>
<sequence length="55" mass="6162">MGKVAEVDSDSAVTDTRKIYQNVEEHEAEDDPYPQYHNANLLNSGTVSVDRLPKN</sequence>
<feature type="compositionally biased region" description="Polar residues" evidence="1">
    <location>
        <begin position="37"/>
        <end position="47"/>
    </location>
</feature>
<dbReference type="EMBL" id="QUNG01000001">
    <property type="protein sequence ID" value="REG86729.1"/>
    <property type="molecule type" value="Genomic_DNA"/>
</dbReference>
<gene>
    <name evidence="2" type="ORF">DFP81_101294</name>
</gene>